<dbReference type="HOGENOM" id="CLU_2688680_0_0_1"/>
<proteinExistence type="predicted"/>
<protein>
    <submittedName>
        <fullName evidence="2">Uncharacterized protein</fullName>
    </submittedName>
</protein>
<dbReference type="InParanoid" id="A0A0C3FMR0"/>
<dbReference type="Proteomes" id="UP000054166">
    <property type="component" value="Unassembled WGS sequence"/>
</dbReference>
<reference evidence="3" key="2">
    <citation type="submission" date="2015-01" db="EMBL/GenBank/DDBJ databases">
        <title>Evolutionary Origins and Diversification of the Mycorrhizal Mutualists.</title>
        <authorList>
            <consortium name="DOE Joint Genome Institute"/>
            <consortium name="Mycorrhizal Genomics Consortium"/>
            <person name="Kohler A."/>
            <person name="Kuo A."/>
            <person name="Nagy L.G."/>
            <person name="Floudas D."/>
            <person name="Copeland A."/>
            <person name="Barry K.W."/>
            <person name="Cichocki N."/>
            <person name="Veneault-Fourrey C."/>
            <person name="LaButti K."/>
            <person name="Lindquist E.A."/>
            <person name="Lipzen A."/>
            <person name="Lundell T."/>
            <person name="Morin E."/>
            <person name="Murat C."/>
            <person name="Riley R."/>
            <person name="Ohm R."/>
            <person name="Sun H."/>
            <person name="Tunlid A."/>
            <person name="Henrissat B."/>
            <person name="Grigoriev I.V."/>
            <person name="Hibbett D.S."/>
            <person name="Martin F."/>
        </authorList>
    </citation>
    <scope>NUCLEOTIDE SEQUENCE [LARGE SCALE GENOMIC DNA]</scope>
    <source>
        <strain evidence="3">F 1598</strain>
    </source>
</reference>
<keyword evidence="3" id="KW-1185">Reference proteome</keyword>
<keyword evidence="1" id="KW-0812">Transmembrane</keyword>
<evidence type="ECO:0000313" key="3">
    <source>
        <dbReference type="Proteomes" id="UP000054166"/>
    </source>
</evidence>
<sequence length="74" mass="7953">MNCSVVANDIPVSVDLPGVTWVQVTLSLADRHGFNLCASEYPTALAGIGISVFVLITLDCYLNSAQPIRTEICR</sequence>
<evidence type="ECO:0000313" key="2">
    <source>
        <dbReference type="EMBL" id="KIM81069.1"/>
    </source>
</evidence>
<organism evidence="2 3">
    <name type="scientific">Piloderma croceum (strain F 1598)</name>
    <dbReference type="NCBI Taxonomy" id="765440"/>
    <lineage>
        <taxon>Eukaryota</taxon>
        <taxon>Fungi</taxon>
        <taxon>Dikarya</taxon>
        <taxon>Basidiomycota</taxon>
        <taxon>Agaricomycotina</taxon>
        <taxon>Agaricomycetes</taxon>
        <taxon>Agaricomycetidae</taxon>
        <taxon>Atheliales</taxon>
        <taxon>Atheliaceae</taxon>
        <taxon>Piloderma</taxon>
    </lineage>
</organism>
<evidence type="ECO:0000256" key="1">
    <source>
        <dbReference type="SAM" id="Phobius"/>
    </source>
</evidence>
<feature type="transmembrane region" description="Helical" evidence="1">
    <location>
        <begin position="41"/>
        <end position="62"/>
    </location>
</feature>
<gene>
    <name evidence="2" type="ORF">PILCRDRAFT_511735</name>
</gene>
<reference evidence="2 3" key="1">
    <citation type="submission" date="2014-04" db="EMBL/GenBank/DDBJ databases">
        <authorList>
            <consortium name="DOE Joint Genome Institute"/>
            <person name="Kuo A."/>
            <person name="Tarkka M."/>
            <person name="Buscot F."/>
            <person name="Kohler A."/>
            <person name="Nagy L.G."/>
            <person name="Floudas D."/>
            <person name="Copeland A."/>
            <person name="Barry K.W."/>
            <person name="Cichocki N."/>
            <person name="Veneault-Fourrey C."/>
            <person name="LaButti K."/>
            <person name="Lindquist E.A."/>
            <person name="Lipzen A."/>
            <person name="Lundell T."/>
            <person name="Morin E."/>
            <person name="Murat C."/>
            <person name="Sun H."/>
            <person name="Tunlid A."/>
            <person name="Henrissat B."/>
            <person name="Grigoriev I.V."/>
            <person name="Hibbett D.S."/>
            <person name="Martin F."/>
            <person name="Nordberg H.P."/>
            <person name="Cantor M.N."/>
            <person name="Hua S.X."/>
        </authorList>
    </citation>
    <scope>NUCLEOTIDE SEQUENCE [LARGE SCALE GENOMIC DNA]</scope>
    <source>
        <strain evidence="2 3">F 1598</strain>
    </source>
</reference>
<name>A0A0C3FMR0_PILCF</name>
<dbReference type="AlphaFoldDB" id="A0A0C3FMR0"/>
<keyword evidence="1" id="KW-1133">Transmembrane helix</keyword>
<accession>A0A0C3FMR0</accession>
<keyword evidence="1" id="KW-0472">Membrane</keyword>
<dbReference type="EMBL" id="KN833001">
    <property type="protein sequence ID" value="KIM81069.1"/>
    <property type="molecule type" value="Genomic_DNA"/>
</dbReference>